<evidence type="ECO:0000256" key="1">
    <source>
        <dbReference type="SAM" id="Phobius"/>
    </source>
</evidence>
<keyword evidence="1" id="KW-0812">Transmembrane</keyword>
<dbReference type="Pfam" id="PF15938">
    <property type="entry name" value="DUF4750"/>
    <property type="match status" value="1"/>
</dbReference>
<evidence type="ECO:0000313" key="2">
    <source>
        <dbReference type="EMBL" id="KAJ8974370.1"/>
    </source>
</evidence>
<evidence type="ECO:0000313" key="3">
    <source>
        <dbReference type="Proteomes" id="UP001162164"/>
    </source>
</evidence>
<dbReference type="EMBL" id="JAPWTJ010001008">
    <property type="protein sequence ID" value="KAJ8974370.1"/>
    <property type="molecule type" value="Genomic_DNA"/>
</dbReference>
<keyword evidence="1" id="KW-1133">Transmembrane helix</keyword>
<dbReference type="PANTHER" id="PTHR36877">
    <property type="entry name" value="SMALL INTEGRAL MEMBRANE PROTEIN 13"/>
    <property type="match status" value="1"/>
</dbReference>
<name>A0ABQ9J8U5_9CUCU</name>
<protein>
    <recommendedName>
        <fullName evidence="4">ATP synthase F0 subunit 8</fullName>
    </recommendedName>
</protein>
<accession>A0ABQ9J8U5</accession>
<proteinExistence type="predicted"/>
<comment type="caution">
    <text evidence="2">The sequence shown here is derived from an EMBL/GenBank/DDBJ whole genome shotgun (WGS) entry which is preliminary data.</text>
</comment>
<reference evidence="2" key="1">
    <citation type="journal article" date="2023" name="Insect Mol. Biol.">
        <title>Genome sequencing provides insights into the evolution of gene families encoding plant cell wall-degrading enzymes in longhorned beetles.</title>
        <authorList>
            <person name="Shin N.R."/>
            <person name="Okamura Y."/>
            <person name="Kirsch R."/>
            <person name="Pauchet Y."/>
        </authorList>
    </citation>
    <scope>NUCLEOTIDE SEQUENCE</scope>
    <source>
        <strain evidence="2">MMC_N1</strain>
    </source>
</reference>
<feature type="transmembrane region" description="Helical" evidence="1">
    <location>
        <begin position="12"/>
        <end position="34"/>
    </location>
</feature>
<keyword evidence="3" id="KW-1185">Reference proteome</keyword>
<dbReference type="PANTHER" id="PTHR36877:SF1">
    <property type="entry name" value="SMALL INTEGRAL MEMBRANE PROTEIN 13"/>
    <property type="match status" value="1"/>
</dbReference>
<evidence type="ECO:0008006" key="4">
    <source>
        <dbReference type="Google" id="ProtNLM"/>
    </source>
</evidence>
<dbReference type="InterPro" id="IPR031851">
    <property type="entry name" value="DUF4750"/>
</dbReference>
<organism evidence="2 3">
    <name type="scientific">Molorchus minor</name>
    <dbReference type="NCBI Taxonomy" id="1323400"/>
    <lineage>
        <taxon>Eukaryota</taxon>
        <taxon>Metazoa</taxon>
        <taxon>Ecdysozoa</taxon>
        <taxon>Arthropoda</taxon>
        <taxon>Hexapoda</taxon>
        <taxon>Insecta</taxon>
        <taxon>Pterygota</taxon>
        <taxon>Neoptera</taxon>
        <taxon>Endopterygota</taxon>
        <taxon>Coleoptera</taxon>
        <taxon>Polyphaga</taxon>
        <taxon>Cucujiformia</taxon>
        <taxon>Chrysomeloidea</taxon>
        <taxon>Cerambycidae</taxon>
        <taxon>Lamiinae</taxon>
        <taxon>Monochamini</taxon>
        <taxon>Molorchus</taxon>
    </lineage>
</organism>
<keyword evidence="1" id="KW-0472">Membrane</keyword>
<sequence>MKDIILADLSMLASIALVIIFVLFGWYIVWKLILSRSRFVRELLKGTGDSTISELKTSRSKVKKIRKD</sequence>
<gene>
    <name evidence="2" type="ORF">NQ317_013171</name>
</gene>
<dbReference type="Proteomes" id="UP001162164">
    <property type="component" value="Unassembled WGS sequence"/>
</dbReference>